<dbReference type="SUPFAM" id="SSF52172">
    <property type="entry name" value="CheY-like"/>
    <property type="match status" value="1"/>
</dbReference>
<evidence type="ECO:0000256" key="1">
    <source>
        <dbReference type="ARBA" id="ARBA00022553"/>
    </source>
</evidence>
<gene>
    <name evidence="5" type="ORF">F3059_08365</name>
</gene>
<dbReference type="CDD" id="cd17546">
    <property type="entry name" value="REC_hyHK_CKI1_RcsC-like"/>
    <property type="match status" value="1"/>
</dbReference>
<feature type="domain" description="Response regulatory" evidence="4">
    <location>
        <begin position="3"/>
        <end position="121"/>
    </location>
</feature>
<keyword evidence="2" id="KW-0902">Two-component regulatory system</keyword>
<dbReference type="EMBL" id="WACR01000006">
    <property type="protein sequence ID" value="KAB1064039.1"/>
    <property type="molecule type" value="Genomic_DNA"/>
</dbReference>
<comment type="caution">
    <text evidence="5">The sequence shown here is derived from an EMBL/GenBank/DDBJ whole genome shotgun (WGS) entry which is preliminary data.</text>
</comment>
<dbReference type="InterPro" id="IPR011006">
    <property type="entry name" value="CheY-like_superfamily"/>
</dbReference>
<dbReference type="PANTHER" id="PTHR45339:SF1">
    <property type="entry name" value="HYBRID SIGNAL TRANSDUCTION HISTIDINE KINASE J"/>
    <property type="match status" value="1"/>
</dbReference>
<dbReference type="OrthoDB" id="9789181at2"/>
<dbReference type="AlphaFoldDB" id="A0A6N6M6S8"/>
<keyword evidence="1 3" id="KW-0597">Phosphoprotein</keyword>
<dbReference type="PANTHER" id="PTHR45339">
    <property type="entry name" value="HYBRID SIGNAL TRANSDUCTION HISTIDINE KINASE J"/>
    <property type="match status" value="1"/>
</dbReference>
<sequence length="121" mass="13658">MKRVLVVEDDKINAFIIKKFLSADYDIIIMQESNDVLNSAEKGESYDAVLMDINLGEDDIDGTELLHKIKEFDQFANTPVIATTAYAMSGDRKRFIDEGFTDYLAKPISKPELTNMLESVT</sequence>
<keyword evidence="6" id="KW-1185">Reference proteome</keyword>
<dbReference type="Gene3D" id="3.40.50.2300">
    <property type="match status" value="1"/>
</dbReference>
<dbReference type="InterPro" id="IPR001789">
    <property type="entry name" value="Sig_transdc_resp-reg_receiver"/>
</dbReference>
<dbReference type="PROSITE" id="PS50110">
    <property type="entry name" value="RESPONSE_REGULATORY"/>
    <property type="match status" value="1"/>
</dbReference>
<dbReference type="SMART" id="SM00448">
    <property type="entry name" value="REC"/>
    <property type="match status" value="1"/>
</dbReference>
<evidence type="ECO:0000313" key="6">
    <source>
        <dbReference type="Proteomes" id="UP000435357"/>
    </source>
</evidence>
<feature type="modified residue" description="4-aspartylphosphate" evidence="3">
    <location>
        <position position="52"/>
    </location>
</feature>
<evidence type="ECO:0000256" key="3">
    <source>
        <dbReference type="PROSITE-ProRule" id="PRU00169"/>
    </source>
</evidence>
<dbReference type="RefSeq" id="WP_151168150.1">
    <property type="nucleotide sequence ID" value="NZ_WACR01000006.1"/>
</dbReference>
<dbReference type="Pfam" id="PF00072">
    <property type="entry name" value="Response_reg"/>
    <property type="match status" value="1"/>
</dbReference>
<evidence type="ECO:0000313" key="5">
    <source>
        <dbReference type="EMBL" id="KAB1064039.1"/>
    </source>
</evidence>
<reference evidence="5 6" key="1">
    <citation type="submission" date="2019-09" db="EMBL/GenBank/DDBJ databases">
        <title>Genomes of Cryomorphaceae.</title>
        <authorList>
            <person name="Bowman J.P."/>
        </authorList>
    </citation>
    <scope>NUCLEOTIDE SEQUENCE [LARGE SCALE GENOMIC DNA]</scope>
    <source>
        <strain evidence="5 6">KCTC 52047</strain>
    </source>
</reference>
<evidence type="ECO:0000256" key="2">
    <source>
        <dbReference type="ARBA" id="ARBA00023012"/>
    </source>
</evidence>
<dbReference type="GO" id="GO:0000160">
    <property type="term" value="P:phosphorelay signal transduction system"/>
    <property type="evidence" value="ECO:0007669"/>
    <property type="project" value="UniProtKB-KW"/>
</dbReference>
<name>A0A6N6M6S8_9FLAO</name>
<evidence type="ECO:0000259" key="4">
    <source>
        <dbReference type="PROSITE" id="PS50110"/>
    </source>
</evidence>
<protein>
    <submittedName>
        <fullName evidence="5">Response regulator</fullName>
    </submittedName>
</protein>
<organism evidence="5 6">
    <name type="scientific">Salibacter halophilus</name>
    <dbReference type="NCBI Taxonomy" id="1803916"/>
    <lineage>
        <taxon>Bacteria</taxon>
        <taxon>Pseudomonadati</taxon>
        <taxon>Bacteroidota</taxon>
        <taxon>Flavobacteriia</taxon>
        <taxon>Flavobacteriales</taxon>
        <taxon>Salibacteraceae</taxon>
        <taxon>Salibacter</taxon>
    </lineage>
</organism>
<accession>A0A6N6M6S8</accession>
<dbReference type="Proteomes" id="UP000435357">
    <property type="component" value="Unassembled WGS sequence"/>
</dbReference>
<proteinExistence type="predicted"/>